<reference evidence="16 17" key="1">
    <citation type="submission" date="2024-10" db="EMBL/GenBank/DDBJ databases">
        <authorList>
            <person name="Yibar A."/>
            <person name="Saticioglu I.B."/>
            <person name="Duman M."/>
            <person name="Ajmi N."/>
            <person name="Gurler F."/>
            <person name="Ay H."/>
            <person name="Onuk E."/>
            <person name="Guler S."/>
            <person name="Romalde J.L."/>
        </authorList>
    </citation>
    <scope>NUCLEOTIDE SEQUENCE [LARGE SCALE GENOMIC DNA]</scope>
    <source>
        <strain evidence="16 17">14-MA-B</strain>
    </source>
</reference>
<dbReference type="SUPFAM" id="SSF52374">
    <property type="entry name" value="Nucleotidylyl transferase"/>
    <property type="match status" value="1"/>
</dbReference>
<name>A0ABW7IUD2_9VIBR</name>
<keyword evidence="6 16" id="KW-0808">Transferase</keyword>
<dbReference type="Gene3D" id="3.40.50.620">
    <property type="entry name" value="HUPs"/>
    <property type="match status" value="1"/>
</dbReference>
<keyword evidence="9" id="KW-0067">ATP-binding</keyword>
<accession>A0ABW7IUD2</accession>
<keyword evidence="8" id="KW-0547">Nucleotide-binding</keyword>
<evidence type="ECO:0000313" key="16">
    <source>
        <dbReference type="EMBL" id="MFH0265184.1"/>
    </source>
</evidence>
<keyword evidence="10" id="KW-0520">NAD</keyword>
<dbReference type="PANTHER" id="PTHR39321">
    <property type="entry name" value="NICOTINATE-NUCLEOTIDE ADENYLYLTRANSFERASE-RELATED"/>
    <property type="match status" value="1"/>
</dbReference>
<keyword evidence="5" id="KW-0662">Pyridine nucleotide biosynthesis</keyword>
<keyword evidence="7 16" id="KW-0548">Nucleotidyltransferase</keyword>
<comment type="pathway">
    <text evidence="2">Cofactor biosynthesis; NAD(+) biosynthesis; deamido-NAD(+) from nicotinate D-ribonucleotide: step 1/1.</text>
</comment>
<proteinExistence type="inferred from homology"/>
<evidence type="ECO:0000256" key="13">
    <source>
        <dbReference type="ARBA" id="ARBA00033353"/>
    </source>
</evidence>
<protein>
    <recommendedName>
        <fullName evidence="4">nicotinate-nucleotide adenylyltransferase</fullName>
        <ecNumber evidence="4">2.7.7.18</ecNumber>
    </recommendedName>
    <alternativeName>
        <fullName evidence="13">Deamido-NAD(+) diphosphorylase</fullName>
    </alternativeName>
    <alternativeName>
        <fullName evidence="12">Deamido-NAD(+) pyrophosphorylase</fullName>
    </alternativeName>
    <alternativeName>
        <fullName evidence="11">Nicotinate mononucleotide adenylyltransferase</fullName>
    </alternativeName>
</protein>
<dbReference type="GO" id="GO:0004515">
    <property type="term" value="F:nicotinate-nucleotide adenylyltransferase activity"/>
    <property type="evidence" value="ECO:0007669"/>
    <property type="project" value="UniProtKB-EC"/>
</dbReference>
<feature type="domain" description="Cytidyltransferase-like" evidence="15">
    <location>
        <begin position="5"/>
        <end position="149"/>
    </location>
</feature>
<dbReference type="InterPro" id="IPR004821">
    <property type="entry name" value="Cyt_trans-like"/>
</dbReference>
<dbReference type="Pfam" id="PF01467">
    <property type="entry name" value="CTP_transf_like"/>
    <property type="match status" value="1"/>
</dbReference>
<evidence type="ECO:0000256" key="9">
    <source>
        <dbReference type="ARBA" id="ARBA00022840"/>
    </source>
</evidence>
<dbReference type="InterPro" id="IPR005248">
    <property type="entry name" value="NadD/NMNAT"/>
</dbReference>
<evidence type="ECO:0000256" key="14">
    <source>
        <dbReference type="ARBA" id="ARBA00048721"/>
    </source>
</evidence>
<dbReference type="EC" id="2.7.7.18" evidence="4"/>
<comment type="catalytic activity">
    <reaction evidence="14">
        <text>nicotinate beta-D-ribonucleotide + ATP + H(+) = deamido-NAD(+) + diphosphate</text>
        <dbReference type="Rhea" id="RHEA:22860"/>
        <dbReference type="ChEBI" id="CHEBI:15378"/>
        <dbReference type="ChEBI" id="CHEBI:30616"/>
        <dbReference type="ChEBI" id="CHEBI:33019"/>
        <dbReference type="ChEBI" id="CHEBI:57502"/>
        <dbReference type="ChEBI" id="CHEBI:58437"/>
        <dbReference type="EC" id="2.7.7.18"/>
    </reaction>
</comment>
<dbReference type="InterPro" id="IPR014729">
    <property type="entry name" value="Rossmann-like_a/b/a_fold"/>
</dbReference>
<evidence type="ECO:0000256" key="8">
    <source>
        <dbReference type="ARBA" id="ARBA00022741"/>
    </source>
</evidence>
<evidence type="ECO:0000256" key="7">
    <source>
        <dbReference type="ARBA" id="ARBA00022695"/>
    </source>
</evidence>
<evidence type="ECO:0000256" key="12">
    <source>
        <dbReference type="ARBA" id="ARBA00033140"/>
    </source>
</evidence>
<comment type="function">
    <text evidence="1">Catalyzes the reversible adenylation of nicotinate mononucleotide (NaMN) to nicotinic acid adenine dinucleotide (NaAD).</text>
</comment>
<evidence type="ECO:0000256" key="1">
    <source>
        <dbReference type="ARBA" id="ARBA00002324"/>
    </source>
</evidence>
<evidence type="ECO:0000256" key="10">
    <source>
        <dbReference type="ARBA" id="ARBA00023027"/>
    </source>
</evidence>
<dbReference type="Proteomes" id="UP001607151">
    <property type="component" value="Unassembled WGS sequence"/>
</dbReference>
<dbReference type="CDD" id="cd02165">
    <property type="entry name" value="NMNAT"/>
    <property type="match status" value="1"/>
</dbReference>
<dbReference type="EMBL" id="JBIHSN010000002">
    <property type="protein sequence ID" value="MFH0265184.1"/>
    <property type="molecule type" value="Genomic_DNA"/>
</dbReference>
<sequence length="175" mass="19731">MNIAIFGSAFNPPSFGHKSVLERLQHFDLVLLVPSIAHAWGKDMIAYTDRCKMVEAFIADIGLDNVQMSNIEESILQPSDKHQAQSVTTFAVMTALQEVYPHSQLTFVLGPDNFLNFSKFYKADEITTKWSVLACPETLPIRSTHIRQRLASHQAIDDLTTPSVATYIKQNRLYC</sequence>
<evidence type="ECO:0000259" key="15">
    <source>
        <dbReference type="Pfam" id="PF01467"/>
    </source>
</evidence>
<keyword evidence="17" id="KW-1185">Reference proteome</keyword>
<dbReference type="NCBIfam" id="NF006479">
    <property type="entry name" value="PRK08887.1"/>
    <property type="match status" value="1"/>
</dbReference>
<dbReference type="PANTHER" id="PTHR39321:SF3">
    <property type="entry name" value="PHOSPHOPANTETHEINE ADENYLYLTRANSFERASE"/>
    <property type="match status" value="1"/>
</dbReference>
<dbReference type="RefSeq" id="WP_394607525.1">
    <property type="nucleotide sequence ID" value="NZ_JBIHSN010000002.1"/>
</dbReference>
<comment type="similarity">
    <text evidence="3">Belongs to the NadD family.</text>
</comment>
<organism evidence="16 17">
    <name type="scientific">Vibrio rumoiensis</name>
    <dbReference type="NCBI Taxonomy" id="76258"/>
    <lineage>
        <taxon>Bacteria</taxon>
        <taxon>Pseudomonadati</taxon>
        <taxon>Pseudomonadota</taxon>
        <taxon>Gammaproteobacteria</taxon>
        <taxon>Vibrionales</taxon>
        <taxon>Vibrionaceae</taxon>
        <taxon>Vibrio</taxon>
    </lineage>
</organism>
<evidence type="ECO:0000313" key="17">
    <source>
        <dbReference type="Proteomes" id="UP001607151"/>
    </source>
</evidence>
<evidence type="ECO:0000256" key="2">
    <source>
        <dbReference type="ARBA" id="ARBA00005019"/>
    </source>
</evidence>
<evidence type="ECO:0000256" key="11">
    <source>
        <dbReference type="ARBA" id="ARBA00031253"/>
    </source>
</evidence>
<evidence type="ECO:0000256" key="3">
    <source>
        <dbReference type="ARBA" id="ARBA00009014"/>
    </source>
</evidence>
<evidence type="ECO:0000256" key="4">
    <source>
        <dbReference type="ARBA" id="ARBA00012389"/>
    </source>
</evidence>
<comment type="caution">
    <text evidence="16">The sequence shown here is derived from an EMBL/GenBank/DDBJ whole genome shotgun (WGS) entry which is preliminary data.</text>
</comment>
<evidence type="ECO:0000256" key="5">
    <source>
        <dbReference type="ARBA" id="ARBA00022642"/>
    </source>
</evidence>
<evidence type="ECO:0000256" key="6">
    <source>
        <dbReference type="ARBA" id="ARBA00022679"/>
    </source>
</evidence>
<gene>
    <name evidence="16" type="ORF">ACGRQ9_06685</name>
</gene>